<accession>A0A8H6SH36</accession>
<dbReference type="Proteomes" id="UP000636479">
    <property type="component" value="Unassembled WGS sequence"/>
</dbReference>
<dbReference type="InterPro" id="IPR050327">
    <property type="entry name" value="Proton-linked_MCT"/>
</dbReference>
<dbReference type="InterPro" id="IPR036259">
    <property type="entry name" value="MFS_trans_sf"/>
</dbReference>
<feature type="transmembrane region" description="Helical" evidence="4">
    <location>
        <begin position="420"/>
        <end position="440"/>
    </location>
</feature>
<dbReference type="GO" id="GO:0022857">
    <property type="term" value="F:transmembrane transporter activity"/>
    <property type="evidence" value="ECO:0007669"/>
    <property type="project" value="InterPro"/>
</dbReference>
<dbReference type="Gene3D" id="1.20.1250.20">
    <property type="entry name" value="MFS general substrate transporter like domains"/>
    <property type="match status" value="2"/>
</dbReference>
<feature type="transmembrane region" description="Helical" evidence="4">
    <location>
        <begin position="394"/>
        <end position="414"/>
    </location>
</feature>
<feature type="domain" description="Major facilitator superfamily (MFS) profile" evidence="5">
    <location>
        <begin position="266"/>
        <end position="454"/>
    </location>
</feature>
<feature type="transmembrane region" description="Helical" evidence="4">
    <location>
        <begin position="159"/>
        <end position="181"/>
    </location>
</feature>
<dbReference type="PANTHER" id="PTHR11360">
    <property type="entry name" value="MONOCARBOXYLATE TRANSPORTER"/>
    <property type="match status" value="1"/>
</dbReference>
<feature type="transmembrane region" description="Helical" evidence="4">
    <location>
        <begin position="226"/>
        <end position="245"/>
    </location>
</feature>
<dbReference type="PANTHER" id="PTHR11360:SF234">
    <property type="entry name" value="MFS-TYPE TRANSPORTER DBAD-RELATED"/>
    <property type="match status" value="1"/>
</dbReference>
<feature type="transmembrane region" description="Helical" evidence="4">
    <location>
        <begin position="64"/>
        <end position="84"/>
    </location>
</feature>
<comment type="subcellular location">
    <subcellularLocation>
        <location evidence="1">Membrane</location>
        <topology evidence="1">Multi-pass membrane protein</topology>
    </subcellularLocation>
</comment>
<dbReference type="GeneID" id="59347439"/>
<feature type="transmembrane region" description="Helical" evidence="4">
    <location>
        <begin position="104"/>
        <end position="122"/>
    </location>
</feature>
<evidence type="ECO:0000313" key="7">
    <source>
        <dbReference type="Proteomes" id="UP000636479"/>
    </source>
</evidence>
<feature type="region of interest" description="Disordered" evidence="3">
    <location>
        <begin position="1"/>
        <end position="36"/>
    </location>
</feature>
<feature type="transmembrane region" description="Helical" evidence="4">
    <location>
        <begin position="301"/>
        <end position="320"/>
    </location>
</feature>
<evidence type="ECO:0000256" key="4">
    <source>
        <dbReference type="SAM" id="Phobius"/>
    </source>
</evidence>
<dbReference type="OrthoDB" id="6499973at2759"/>
<feature type="transmembrane region" description="Helical" evidence="4">
    <location>
        <begin position="332"/>
        <end position="350"/>
    </location>
</feature>
<evidence type="ECO:0000256" key="1">
    <source>
        <dbReference type="ARBA" id="ARBA00004141"/>
    </source>
</evidence>
<dbReference type="SUPFAM" id="SSF103473">
    <property type="entry name" value="MFS general substrate transporter"/>
    <property type="match status" value="1"/>
</dbReference>
<reference evidence="6" key="1">
    <citation type="submission" date="2020-05" db="EMBL/GenBank/DDBJ databases">
        <title>Mycena genomes resolve the evolution of fungal bioluminescence.</title>
        <authorList>
            <person name="Tsai I.J."/>
        </authorList>
    </citation>
    <scope>NUCLEOTIDE SEQUENCE</scope>
    <source>
        <strain evidence="6">171206Taipei</strain>
    </source>
</reference>
<evidence type="ECO:0000259" key="5">
    <source>
        <dbReference type="PROSITE" id="PS50850"/>
    </source>
</evidence>
<dbReference type="GO" id="GO:0016020">
    <property type="term" value="C:membrane"/>
    <property type="evidence" value="ECO:0007669"/>
    <property type="project" value="UniProtKB-SubCell"/>
</dbReference>
<feature type="compositionally biased region" description="Polar residues" evidence="3">
    <location>
        <begin position="14"/>
        <end position="23"/>
    </location>
</feature>
<feature type="transmembrane region" description="Helical" evidence="4">
    <location>
        <begin position="356"/>
        <end position="382"/>
    </location>
</feature>
<organism evidence="6 7">
    <name type="scientific">Mycena indigotica</name>
    <dbReference type="NCBI Taxonomy" id="2126181"/>
    <lineage>
        <taxon>Eukaryota</taxon>
        <taxon>Fungi</taxon>
        <taxon>Dikarya</taxon>
        <taxon>Basidiomycota</taxon>
        <taxon>Agaricomycotina</taxon>
        <taxon>Agaricomycetes</taxon>
        <taxon>Agaricomycetidae</taxon>
        <taxon>Agaricales</taxon>
        <taxon>Marasmiineae</taxon>
        <taxon>Mycenaceae</taxon>
        <taxon>Mycena</taxon>
    </lineage>
</organism>
<feature type="transmembrane region" description="Helical" evidence="4">
    <location>
        <begin position="134"/>
        <end position="153"/>
    </location>
</feature>
<feature type="compositionally biased region" description="Basic and acidic residues" evidence="3">
    <location>
        <begin position="1"/>
        <end position="12"/>
    </location>
</feature>
<dbReference type="Pfam" id="PF07690">
    <property type="entry name" value="MFS_1"/>
    <property type="match status" value="1"/>
</dbReference>
<keyword evidence="4" id="KW-1133">Transmembrane helix</keyword>
<keyword evidence="4" id="KW-0472">Membrane</keyword>
<dbReference type="InterPro" id="IPR020846">
    <property type="entry name" value="MFS_dom"/>
</dbReference>
<comment type="similarity">
    <text evidence="2">Belongs to the major facilitator superfamily. Monocarboxylate porter (TC 2.A.1.13) family.</text>
</comment>
<dbReference type="PROSITE" id="PS50850">
    <property type="entry name" value="MFS"/>
    <property type="match status" value="1"/>
</dbReference>
<sequence length="454" mass="49032">MNDDPPTERDSTLLDPNNSSINRGSEEGPSRMSYNTKDDLIVVESGSEEPESSGVQVPDGGVKAWLTVAGAWFVLFATFGYLYSFGVYQDYYTREYLSNHTPSSIAWIGSVQLMMPFLVGVVSGKMFDSGKFHLVEILGGLIFVFSVFMLSLAKQHQYYQIFLSQGIGMGIGLGLTFVPTVSINVHHFRKRRALAAGIGLSGSSTGATIFPIMINHLLPKIGFASTVRATGYIVLGFLLIGNALMRTRLPPRQKKPANLKSFFDLGYSFAVIGALISTLGFYFPVIYLQLFAVQHSVDSNLAFYSIAILNGASAFGRVLGNHLADVYGSYNIQIPCGLMTGGVILAVLGVHDRASLVVVSVLYGALSGAWLSLAFAVLSTLARSDDEVGARIGLALALSSFGSLGSAPIQGALLTDHFHWTRPIVFSGVAMFVGGACFWVTRMTQVKRLKTQRV</sequence>
<evidence type="ECO:0000256" key="3">
    <source>
        <dbReference type="SAM" id="MobiDB-lite"/>
    </source>
</evidence>
<evidence type="ECO:0000313" key="6">
    <source>
        <dbReference type="EMBL" id="KAF7298777.1"/>
    </source>
</evidence>
<dbReference type="InterPro" id="IPR011701">
    <property type="entry name" value="MFS"/>
</dbReference>
<name>A0A8H6SH36_9AGAR</name>
<feature type="transmembrane region" description="Helical" evidence="4">
    <location>
        <begin position="193"/>
        <end position="214"/>
    </location>
</feature>
<feature type="transmembrane region" description="Helical" evidence="4">
    <location>
        <begin position="265"/>
        <end position="289"/>
    </location>
</feature>
<proteinExistence type="inferred from homology"/>
<dbReference type="AlphaFoldDB" id="A0A8H6SH36"/>
<gene>
    <name evidence="6" type="ORF">MIND_00825300</name>
</gene>
<evidence type="ECO:0000256" key="2">
    <source>
        <dbReference type="ARBA" id="ARBA00006727"/>
    </source>
</evidence>
<dbReference type="EMBL" id="JACAZF010000007">
    <property type="protein sequence ID" value="KAF7298777.1"/>
    <property type="molecule type" value="Genomic_DNA"/>
</dbReference>
<keyword evidence="4" id="KW-0812">Transmembrane</keyword>
<dbReference type="RefSeq" id="XP_037218165.1">
    <property type="nucleotide sequence ID" value="XM_037364923.1"/>
</dbReference>
<keyword evidence="7" id="KW-1185">Reference proteome</keyword>
<protein>
    <submittedName>
        <fullName evidence="6">MFS general substrate transporter</fullName>
    </submittedName>
</protein>
<comment type="caution">
    <text evidence="6">The sequence shown here is derived from an EMBL/GenBank/DDBJ whole genome shotgun (WGS) entry which is preliminary data.</text>
</comment>